<evidence type="ECO:0000256" key="8">
    <source>
        <dbReference type="ARBA" id="ARBA00023136"/>
    </source>
</evidence>
<accession>A0A2M4DJR6</accession>
<dbReference type="PROSITE" id="PS51145">
    <property type="entry name" value="ZU5"/>
    <property type="match status" value="1"/>
</dbReference>
<keyword evidence="8 13" id="KW-0472">Membrane</keyword>
<dbReference type="InterPro" id="IPR000884">
    <property type="entry name" value="TSP1_rpt"/>
</dbReference>
<feature type="transmembrane region" description="Helical" evidence="13">
    <location>
        <begin position="584"/>
        <end position="604"/>
    </location>
</feature>
<dbReference type="VEuPathDB" id="VectorBase:ADAR2_007792"/>
<dbReference type="SUPFAM" id="SSF48726">
    <property type="entry name" value="Immunoglobulin"/>
    <property type="match status" value="1"/>
</dbReference>
<dbReference type="InterPro" id="IPR036383">
    <property type="entry name" value="TSP1_rpt_sf"/>
</dbReference>
<feature type="compositionally biased region" description="Basic residues" evidence="14">
    <location>
        <begin position="682"/>
        <end position="694"/>
    </location>
</feature>
<dbReference type="Pfam" id="PF00531">
    <property type="entry name" value="Death"/>
    <property type="match status" value="1"/>
</dbReference>
<evidence type="ECO:0000259" key="17">
    <source>
        <dbReference type="PROSITE" id="PS51145"/>
    </source>
</evidence>
<dbReference type="InterPro" id="IPR057755">
    <property type="entry name" value="UNC5A-D-like_N"/>
</dbReference>
<dbReference type="VEuPathDB" id="VectorBase:ADAC000278"/>
<feature type="signal peptide" evidence="13">
    <location>
        <begin position="1"/>
        <end position="21"/>
    </location>
</feature>
<dbReference type="InterPro" id="IPR033772">
    <property type="entry name" value="UPA"/>
</dbReference>
<keyword evidence="7 13" id="KW-1133">Transmembrane helix</keyword>
<dbReference type="InterPro" id="IPR007110">
    <property type="entry name" value="Ig-like_dom"/>
</dbReference>
<keyword evidence="9" id="KW-1015">Disulfide bond</keyword>
<dbReference type="EMBL" id="GGFL01013603">
    <property type="protein sequence ID" value="MBW77781.1"/>
    <property type="molecule type" value="Transcribed_RNA"/>
</dbReference>
<dbReference type="FunFam" id="2.60.40.10:FF:000037">
    <property type="entry name" value="Unc-5 netrin receptor C"/>
    <property type="match status" value="1"/>
</dbReference>
<dbReference type="Gene3D" id="2.60.220.30">
    <property type="match status" value="1"/>
</dbReference>
<feature type="compositionally biased region" description="Acidic residues" evidence="14">
    <location>
        <begin position="138"/>
        <end position="161"/>
    </location>
</feature>
<dbReference type="VEuPathDB" id="VectorBase:ADAC007067"/>
<dbReference type="CDD" id="cd08781">
    <property type="entry name" value="Death_UNC5-like"/>
    <property type="match status" value="1"/>
</dbReference>
<dbReference type="Pfam" id="PF07679">
    <property type="entry name" value="I-set"/>
    <property type="match status" value="1"/>
</dbReference>
<proteinExistence type="inferred from homology"/>
<feature type="compositionally biased region" description="Basic residues" evidence="14">
    <location>
        <begin position="659"/>
        <end position="675"/>
    </location>
</feature>
<dbReference type="InterPro" id="IPR000906">
    <property type="entry name" value="ZU5_dom"/>
</dbReference>
<dbReference type="PANTHER" id="PTHR12582">
    <property type="entry name" value="NETRIN RECEPTOR UNC5"/>
    <property type="match status" value="1"/>
</dbReference>
<name>A0A2M4DJR6_ANODA</name>
<dbReference type="SMART" id="SM00409">
    <property type="entry name" value="IG"/>
    <property type="match status" value="2"/>
</dbReference>
<evidence type="ECO:0000256" key="3">
    <source>
        <dbReference type="ARBA" id="ARBA00022473"/>
    </source>
</evidence>
<evidence type="ECO:0000256" key="11">
    <source>
        <dbReference type="ARBA" id="ARBA00023180"/>
    </source>
</evidence>
<feature type="domain" description="Death" evidence="15">
    <location>
        <begin position="1221"/>
        <end position="1285"/>
    </location>
</feature>
<feature type="region of interest" description="Disordered" evidence="14">
    <location>
        <begin position="82"/>
        <end position="190"/>
    </location>
</feature>
<evidence type="ECO:0000256" key="9">
    <source>
        <dbReference type="ARBA" id="ARBA00023157"/>
    </source>
</evidence>
<dbReference type="SMART" id="SM00408">
    <property type="entry name" value="IGc2"/>
    <property type="match status" value="1"/>
</dbReference>
<evidence type="ECO:0000259" key="16">
    <source>
        <dbReference type="PROSITE" id="PS50835"/>
    </source>
</evidence>
<feature type="compositionally biased region" description="Pro residues" evidence="14">
    <location>
        <begin position="716"/>
        <end position="725"/>
    </location>
</feature>
<dbReference type="InterPro" id="IPR011029">
    <property type="entry name" value="DEATH-like_dom_sf"/>
</dbReference>
<dbReference type="InterPro" id="IPR013783">
    <property type="entry name" value="Ig-like_fold"/>
</dbReference>
<keyword evidence="11" id="KW-0325">Glycoprotein</keyword>
<feature type="compositionally biased region" description="Polar residues" evidence="14">
    <location>
        <begin position="113"/>
        <end position="134"/>
    </location>
</feature>
<dbReference type="PROSITE" id="PS50017">
    <property type="entry name" value="DEATH_DOMAIN"/>
    <property type="match status" value="1"/>
</dbReference>
<feature type="domain" description="ZU5" evidence="17">
    <location>
        <begin position="838"/>
        <end position="976"/>
    </location>
</feature>
<organism evidence="18">
    <name type="scientific">Anopheles darlingi</name>
    <name type="common">Mosquito</name>
    <dbReference type="NCBI Taxonomy" id="43151"/>
    <lineage>
        <taxon>Eukaryota</taxon>
        <taxon>Metazoa</taxon>
        <taxon>Ecdysozoa</taxon>
        <taxon>Arthropoda</taxon>
        <taxon>Hexapoda</taxon>
        <taxon>Insecta</taxon>
        <taxon>Pterygota</taxon>
        <taxon>Neoptera</taxon>
        <taxon>Endopterygota</taxon>
        <taxon>Diptera</taxon>
        <taxon>Nematocera</taxon>
        <taxon>Culicoidea</taxon>
        <taxon>Culicidae</taxon>
        <taxon>Anophelinae</taxon>
        <taxon>Anopheles</taxon>
    </lineage>
</organism>
<comment type="subcellular location">
    <subcellularLocation>
        <location evidence="13">Cell membrane</location>
        <topology evidence="13">Single-pass type I membrane protein</topology>
    </subcellularLocation>
    <subcellularLocation>
        <location evidence="1">Membrane</location>
        <topology evidence="1">Single-pass type I membrane protein</topology>
    </subcellularLocation>
</comment>
<keyword evidence="5 13" id="KW-0732">Signal</keyword>
<dbReference type="Gene3D" id="2.60.40.10">
    <property type="entry name" value="Immunoglobulins"/>
    <property type="match status" value="2"/>
</dbReference>
<dbReference type="SUPFAM" id="SSF82895">
    <property type="entry name" value="TSP-1 type 1 repeat"/>
    <property type="match status" value="2"/>
</dbReference>
<feature type="chain" id="PRO_5025074979" description="Netrin receptor UNC5" evidence="13">
    <location>
        <begin position="22"/>
        <end position="1290"/>
    </location>
</feature>
<dbReference type="PROSITE" id="PS50835">
    <property type="entry name" value="IG_LIKE"/>
    <property type="match status" value="1"/>
</dbReference>
<sequence length="1290" mass="139940">MRPGKTKLFQLFIISLVGCLALVTVPSSQTPTTRNNPARRRALARQRQLAGGAGWATGAHNGTQLQPRPAFAPFGDEFGYISDAMLPDGGGMHGEESPGPPHAGVGGGVLRSDLSTAQPAATGTVTNAKPSPSKSIDANDDDEEDAIEDDEDGDGYDDEGGELLGNFDEDSRGAEDRGHGIGGGGHDSLDYTDNFEAGTIDQIESFGGGTDGTPLPVFLVEPESAYVMKNRPAELYCKASHALQISFKCSGSTKPPPTVKEHHTDPHSGVQLQEATATITRELVDEYFGKGPFKCECRAYSSRGHVKTQPVTIQVATIKKQINISPKSVRVSTGGRAELVCNTNAIPAAKVIWQKNGVTVKANPPYVLIGEYSLLIARVEMQDMANYTCIAENIAGKRVSEPVPITVFVDGGWSAWGPWTDCKCPGHPKQGQKRTRTCNSPVPLNSGAPCAGPSTETTPDCLPCSAGRWSTWSEWSECAVDCTQTRQRSCMGGLAPVAPLASSMMVATGGSSSSSSSSSASAVSAASLVANNTSSTGSSSSSSSDRQQAYVVDSGTIISCVGKSHQSVKCSGGMCNYSVHDSNWTIIVWIGLVAIVCLVIGVVFSKFARRKKTIPAYNLARSEMPTEYFANENKKLTHFQPDLTQNTMPINYEYPLTAPHHHHHHHHQHHQHHQQHSQPHLPGHHHQSSLHHQHGSSLLGPTGLPHHPQNQSQHQQPPPPPPPTLPIGGGLKTSLPLPRSNSEHHYDVPHLCNNYVYPLDKVSINESYSSSTYSKRVCSVESLETSTNTSGDSTYDQQHQQQLPMLGSNGSMLAPAVPGPMRPTTLVEDPLHAFRSSEVTQATLTPAGALLRLHTYSTALLIPEGAIPKSQRHSVVLSVVRDDKHQQLLAAASSSRTTYLSPVVFCGPVDTKVNKPIVMQLPHCAENLSNWSISLYSAPDNVTPWCKVVTIGEETINTPALVQIDRRYAYILTESFGKYVLVGESAHELQERVACKKLRLFICGPSTVPEFSDVSVRIYIVEDNPGAEERCRHCEQEIGGVLLGGSTVLYFADTGHDLVIDLRCVGGWKTKPFSERQTIPFSHVWGAAGTALHCSFTLCRTEHDKCDFKISVRALQDSQEHLMPPLIDPLQTDPNAATLSVSSFVPLPRETHPNSVSSSSGGVLQQHSSGSYETMTICSVGSGTAATVENNIINSDRFRLSKDVKRKLCKCLDPPTQKRNDWRMLAAHLNVDRYLTYFATRPSPTDQILDLWECRNRDLNAVQRLIEICRTMERPDAVAILEQIQPAPWL</sequence>
<keyword evidence="12 13" id="KW-0393">Immunoglobulin domain</keyword>
<evidence type="ECO:0000256" key="14">
    <source>
        <dbReference type="SAM" id="MobiDB-lite"/>
    </source>
</evidence>
<dbReference type="SUPFAM" id="SSF47986">
    <property type="entry name" value="DEATH domain"/>
    <property type="match status" value="1"/>
</dbReference>
<dbReference type="GO" id="GO:0008045">
    <property type="term" value="P:motor neuron axon guidance"/>
    <property type="evidence" value="ECO:0007669"/>
    <property type="project" value="TreeGrafter"/>
</dbReference>
<keyword evidence="3 13" id="KW-0217">Developmental protein</keyword>
<dbReference type="Pfam" id="PF17217">
    <property type="entry name" value="UPA"/>
    <property type="match status" value="1"/>
</dbReference>
<evidence type="ECO:0000256" key="6">
    <source>
        <dbReference type="ARBA" id="ARBA00022737"/>
    </source>
</evidence>
<dbReference type="GO" id="GO:0005042">
    <property type="term" value="F:netrin receptor activity"/>
    <property type="evidence" value="ECO:0007669"/>
    <property type="project" value="UniProtKB-UniRule"/>
</dbReference>
<comment type="similarity">
    <text evidence="2 13">Belongs to the unc-5 family.</text>
</comment>
<evidence type="ECO:0000256" key="13">
    <source>
        <dbReference type="RuleBase" id="RU367033"/>
    </source>
</evidence>
<dbReference type="Gene3D" id="2.20.100.10">
    <property type="entry name" value="Thrombospondin type-1 (TSP1) repeat"/>
    <property type="match status" value="1"/>
</dbReference>
<keyword evidence="10 13" id="KW-0675">Receptor</keyword>
<feature type="compositionally biased region" description="Low complexity" evidence="14">
    <location>
        <begin position="695"/>
        <end position="715"/>
    </location>
</feature>
<dbReference type="Pfam" id="PF00791">
    <property type="entry name" value="ZU5"/>
    <property type="match status" value="1"/>
</dbReference>
<evidence type="ECO:0000256" key="10">
    <source>
        <dbReference type="ARBA" id="ARBA00023170"/>
    </source>
</evidence>
<evidence type="ECO:0000256" key="5">
    <source>
        <dbReference type="ARBA" id="ARBA00022729"/>
    </source>
</evidence>
<evidence type="ECO:0000256" key="1">
    <source>
        <dbReference type="ARBA" id="ARBA00004479"/>
    </source>
</evidence>
<dbReference type="PANTHER" id="PTHR12582:SF47">
    <property type="entry name" value="NETRIN RECEPTOR UNC-5"/>
    <property type="match status" value="1"/>
</dbReference>
<dbReference type="SMART" id="SM00218">
    <property type="entry name" value="ZU5"/>
    <property type="match status" value="1"/>
</dbReference>
<evidence type="ECO:0000313" key="18">
    <source>
        <dbReference type="EMBL" id="MBW77781.1"/>
    </source>
</evidence>
<comment type="function">
    <text evidence="13">Receptor for netrin required for axon guidance. Mediates axon repulsion of neuronal growth cones in the developing nervous system upon ligand binding.</text>
</comment>
<dbReference type="FunFam" id="2.20.100.10:FF:000021">
    <property type="entry name" value="semaphorin-5B isoform X1"/>
    <property type="match status" value="1"/>
</dbReference>
<dbReference type="SMART" id="SM00209">
    <property type="entry name" value="TSP1"/>
    <property type="match status" value="2"/>
</dbReference>
<reference evidence="18" key="1">
    <citation type="submission" date="2018-01" db="EMBL/GenBank/DDBJ databases">
        <title>An insight into the sialome of Amazonian anophelines.</title>
        <authorList>
            <person name="Ribeiro J.M."/>
            <person name="Scarpassa V."/>
            <person name="Calvo E."/>
        </authorList>
    </citation>
    <scope>NUCLEOTIDE SEQUENCE</scope>
</reference>
<feature type="domain" description="Ig-like" evidence="16">
    <location>
        <begin position="310"/>
        <end position="406"/>
    </location>
</feature>
<dbReference type="InterPro" id="IPR003598">
    <property type="entry name" value="Ig_sub2"/>
</dbReference>
<dbReference type="InterPro" id="IPR036179">
    <property type="entry name" value="Ig-like_dom_sf"/>
</dbReference>
<feature type="compositionally biased region" description="Basic and acidic residues" evidence="14">
    <location>
        <begin position="169"/>
        <end position="179"/>
    </location>
</feature>
<dbReference type="InterPro" id="IPR000488">
    <property type="entry name" value="Death_dom"/>
</dbReference>
<dbReference type="PROSITE" id="PS50092">
    <property type="entry name" value="TSP1"/>
    <property type="match status" value="2"/>
</dbReference>
<evidence type="ECO:0000256" key="4">
    <source>
        <dbReference type="ARBA" id="ARBA00022692"/>
    </source>
</evidence>
<evidence type="ECO:0000256" key="2">
    <source>
        <dbReference type="ARBA" id="ARBA00009844"/>
    </source>
</evidence>
<keyword evidence="4 13" id="KW-0812">Transmembrane</keyword>
<dbReference type="InterPro" id="IPR037936">
    <property type="entry name" value="UNC5A-D"/>
</dbReference>
<dbReference type="InterPro" id="IPR013098">
    <property type="entry name" value="Ig_I-set"/>
</dbReference>
<evidence type="ECO:0000256" key="7">
    <source>
        <dbReference type="ARBA" id="ARBA00022989"/>
    </source>
</evidence>
<dbReference type="PROSITE" id="PS51257">
    <property type="entry name" value="PROKAR_LIPOPROTEIN"/>
    <property type="match status" value="1"/>
</dbReference>
<dbReference type="InterPro" id="IPR003599">
    <property type="entry name" value="Ig_sub"/>
</dbReference>
<dbReference type="GO" id="GO:0005886">
    <property type="term" value="C:plasma membrane"/>
    <property type="evidence" value="ECO:0007669"/>
    <property type="project" value="UniProtKB-SubCell"/>
</dbReference>
<feature type="region of interest" description="Disordered" evidence="14">
    <location>
        <begin position="654"/>
        <end position="742"/>
    </location>
</feature>
<dbReference type="SMART" id="SM00005">
    <property type="entry name" value="DEATH"/>
    <property type="match status" value="1"/>
</dbReference>
<keyword evidence="6" id="KW-0677">Repeat</keyword>
<protein>
    <recommendedName>
        <fullName evidence="13">Netrin receptor UNC5</fullName>
    </recommendedName>
</protein>
<evidence type="ECO:0000259" key="15">
    <source>
        <dbReference type="PROSITE" id="PS50017"/>
    </source>
</evidence>
<evidence type="ECO:0000256" key="12">
    <source>
        <dbReference type="ARBA" id="ARBA00023319"/>
    </source>
</evidence>
<dbReference type="FunFam" id="1.10.533.10:FF:000092">
    <property type="entry name" value="Netrin receptor unc-5"/>
    <property type="match status" value="1"/>
</dbReference>
<dbReference type="Pfam" id="PF25609">
    <property type="entry name" value="Unc5_NetrinR_N"/>
    <property type="match status" value="1"/>
</dbReference>
<dbReference type="Gene3D" id="1.10.533.10">
    <property type="entry name" value="Death Domain, Fas"/>
    <property type="match status" value="1"/>
</dbReference>